<dbReference type="GO" id="GO:0008270">
    <property type="term" value="F:zinc ion binding"/>
    <property type="evidence" value="ECO:0007669"/>
    <property type="project" value="InterPro"/>
</dbReference>
<dbReference type="NCBIfam" id="TIGR02646">
    <property type="entry name" value="retron system putative HNH endonuclease"/>
    <property type="match status" value="1"/>
</dbReference>
<evidence type="ECO:0000259" key="1">
    <source>
        <dbReference type="SMART" id="SM00507"/>
    </source>
</evidence>
<dbReference type="Gene3D" id="1.10.30.50">
    <property type="match status" value="1"/>
</dbReference>
<name>A0A1T4NZ61_9BACT</name>
<dbReference type="SMART" id="SM00507">
    <property type="entry name" value="HNHc"/>
    <property type="match status" value="1"/>
</dbReference>
<organism evidence="2 3">
    <name type="scientific">Fibrobacter intestinalis</name>
    <dbReference type="NCBI Taxonomy" id="28122"/>
    <lineage>
        <taxon>Bacteria</taxon>
        <taxon>Pseudomonadati</taxon>
        <taxon>Fibrobacterota</taxon>
        <taxon>Fibrobacteria</taxon>
        <taxon>Fibrobacterales</taxon>
        <taxon>Fibrobacteraceae</taxon>
        <taxon>Fibrobacter</taxon>
    </lineage>
</organism>
<reference evidence="2 3" key="1">
    <citation type="submission" date="2017-02" db="EMBL/GenBank/DDBJ databases">
        <authorList>
            <person name="Peterson S.W."/>
        </authorList>
    </citation>
    <scope>NUCLEOTIDE SEQUENCE [LARGE SCALE GENOMIC DNA]</scope>
    <source>
        <strain evidence="2 3">ATCC 43854</strain>
    </source>
</reference>
<evidence type="ECO:0000313" key="3">
    <source>
        <dbReference type="Proteomes" id="UP000190449"/>
    </source>
</evidence>
<accession>A0A1T4NZ61</accession>
<dbReference type="RefSeq" id="WP_078776637.1">
    <property type="nucleotide sequence ID" value="NZ_FUWU01000029.1"/>
</dbReference>
<dbReference type="InterPro" id="IPR003615">
    <property type="entry name" value="HNH_nuc"/>
</dbReference>
<dbReference type="Proteomes" id="UP000190449">
    <property type="component" value="Unassembled WGS sequence"/>
</dbReference>
<evidence type="ECO:0000313" key="2">
    <source>
        <dbReference type="EMBL" id="SJZ84459.1"/>
    </source>
</evidence>
<dbReference type="InterPro" id="IPR013467">
    <property type="entry name" value="HNH78-like"/>
</dbReference>
<dbReference type="InterPro" id="IPR002711">
    <property type="entry name" value="HNH"/>
</dbReference>
<dbReference type="Pfam" id="PF01844">
    <property type="entry name" value="HNH"/>
    <property type="match status" value="1"/>
</dbReference>
<protein>
    <submittedName>
        <fullName evidence="2">TIGR02646 family protein</fullName>
    </submittedName>
</protein>
<dbReference type="GO" id="GO:0004519">
    <property type="term" value="F:endonuclease activity"/>
    <property type="evidence" value="ECO:0007669"/>
    <property type="project" value="InterPro"/>
</dbReference>
<gene>
    <name evidence="2" type="ORF">SAMN02745108_01751</name>
</gene>
<feature type="domain" description="HNH nuclease" evidence="1">
    <location>
        <begin position="29"/>
        <end position="78"/>
    </location>
</feature>
<dbReference type="CDD" id="cd00085">
    <property type="entry name" value="HNHc"/>
    <property type="match status" value="1"/>
</dbReference>
<dbReference type="GO" id="GO:0003676">
    <property type="term" value="F:nucleic acid binding"/>
    <property type="evidence" value="ECO:0007669"/>
    <property type="project" value="InterPro"/>
</dbReference>
<dbReference type="AlphaFoldDB" id="A0A1T4NZ61"/>
<dbReference type="STRING" id="28122.SAMN02745108_01751"/>
<proteinExistence type="predicted"/>
<sequence>MRSLQRKSWPKNSDGSQKVFKAYKDFLPDLKENFGRYCCYCEKRERKLDVEHVAPKSHNPSQILDWDNLLLACPVCNRDYKKNKNPSRAGYVWPDVDDTFDIFEYHGDGSMTVNQSLSPQKQVEAQNTIGLMNLNAPGGKNDEIRMIRMEQWNVASDLLDEYKRKKISIDSIVENVVANGYWSVWMTVFKDYPEVTQKIADAFPGTLPKYCTPPSNS</sequence>
<dbReference type="EMBL" id="FUWU01000029">
    <property type="protein sequence ID" value="SJZ84459.1"/>
    <property type="molecule type" value="Genomic_DNA"/>
</dbReference>